<evidence type="ECO:0000256" key="1">
    <source>
        <dbReference type="SAM" id="Phobius"/>
    </source>
</evidence>
<name>A0A2U2PBT8_9SPHI</name>
<accession>A0A2U2PBT8</accession>
<protein>
    <recommendedName>
        <fullName evidence="5">LPXTG cell wall anchor domain-containing protein</fullName>
    </recommendedName>
</protein>
<dbReference type="Proteomes" id="UP000245647">
    <property type="component" value="Unassembled WGS sequence"/>
</dbReference>
<evidence type="ECO:0000313" key="3">
    <source>
        <dbReference type="EMBL" id="PWG78830.1"/>
    </source>
</evidence>
<gene>
    <name evidence="3" type="ORF">DDR33_20615</name>
</gene>
<feature type="transmembrane region" description="Helical" evidence="1">
    <location>
        <begin position="51"/>
        <end position="71"/>
    </location>
</feature>
<keyword evidence="1" id="KW-1133">Transmembrane helix</keyword>
<comment type="caution">
    <text evidence="3">The sequence shown here is derived from an EMBL/GenBank/DDBJ whole genome shotgun (WGS) entry which is preliminary data.</text>
</comment>
<keyword evidence="2" id="KW-0732">Signal</keyword>
<keyword evidence="1" id="KW-0812">Transmembrane</keyword>
<feature type="chain" id="PRO_5015446770" description="LPXTG cell wall anchor domain-containing protein" evidence="2">
    <location>
        <begin position="26"/>
        <end position="91"/>
    </location>
</feature>
<keyword evidence="4" id="KW-1185">Reference proteome</keyword>
<feature type="signal peptide" evidence="2">
    <location>
        <begin position="1"/>
        <end position="25"/>
    </location>
</feature>
<dbReference type="EMBL" id="QEAS01000020">
    <property type="protein sequence ID" value="PWG78830.1"/>
    <property type="molecule type" value="Genomic_DNA"/>
</dbReference>
<dbReference type="AlphaFoldDB" id="A0A2U2PBT8"/>
<dbReference type="OrthoDB" id="678747at2"/>
<evidence type="ECO:0008006" key="5">
    <source>
        <dbReference type="Google" id="ProtNLM"/>
    </source>
</evidence>
<reference evidence="3 4" key="1">
    <citation type="submission" date="2018-04" db="EMBL/GenBank/DDBJ databases">
        <title>Pedobacter chongqingensis sp. nov., isolated from a rottenly hemp rope.</title>
        <authorList>
            <person name="Cai Y."/>
        </authorList>
    </citation>
    <scope>NUCLEOTIDE SEQUENCE [LARGE SCALE GENOMIC DNA]</scope>
    <source>
        <strain evidence="3 4">FJ4-8</strain>
    </source>
</reference>
<sequence>MRAIRNCISLVCLVGMLTIHNDVSAQCAMCTLNAENSVKNGNTQGKGLNDGILYLLAAPYLAVAGIGLLWYKKYRKKNVNLNVRNERINLN</sequence>
<proteinExistence type="predicted"/>
<keyword evidence="1" id="KW-0472">Membrane</keyword>
<evidence type="ECO:0000256" key="2">
    <source>
        <dbReference type="SAM" id="SignalP"/>
    </source>
</evidence>
<evidence type="ECO:0000313" key="4">
    <source>
        <dbReference type="Proteomes" id="UP000245647"/>
    </source>
</evidence>
<organism evidence="3 4">
    <name type="scientific">Pararcticibacter amylolyticus</name>
    <dbReference type="NCBI Taxonomy" id="2173175"/>
    <lineage>
        <taxon>Bacteria</taxon>
        <taxon>Pseudomonadati</taxon>
        <taxon>Bacteroidota</taxon>
        <taxon>Sphingobacteriia</taxon>
        <taxon>Sphingobacteriales</taxon>
        <taxon>Sphingobacteriaceae</taxon>
        <taxon>Pararcticibacter</taxon>
    </lineage>
</organism>